<proteinExistence type="predicted"/>
<comment type="caution">
    <text evidence="1">The sequence shown here is derived from an EMBL/GenBank/DDBJ whole genome shotgun (WGS) entry which is preliminary data.</text>
</comment>
<dbReference type="STRING" id="151549.A0A4C1WQ98"/>
<protein>
    <submittedName>
        <fullName evidence="1">Uncharacterized protein</fullName>
    </submittedName>
</protein>
<dbReference type="PANTHER" id="PTHR19446">
    <property type="entry name" value="REVERSE TRANSCRIPTASES"/>
    <property type="match status" value="1"/>
</dbReference>
<accession>A0A4C1WQ98</accession>
<keyword evidence="2" id="KW-1185">Reference proteome</keyword>
<evidence type="ECO:0000313" key="2">
    <source>
        <dbReference type="Proteomes" id="UP000299102"/>
    </source>
</evidence>
<reference evidence="1 2" key="1">
    <citation type="journal article" date="2019" name="Commun. Biol.">
        <title>The bagworm genome reveals a unique fibroin gene that provides high tensile strength.</title>
        <authorList>
            <person name="Kono N."/>
            <person name="Nakamura H."/>
            <person name="Ohtoshi R."/>
            <person name="Tomita M."/>
            <person name="Numata K."/>
            <person name="Arakawa K."/>
        </authorList>
    </citation>
    <scope>NUCLEOTIDE SEQUENCE [LARGE SCALE GENOMIC DNA]</scope>
</reference>
<gene>
    <name evidence="1" type="ORF">EVAR_9197_1</name>
</gene>
<dbReference type="OrthoDB" id="425681at2759"/>
<dbReference type="Proteomes" id="UP000299102">
    <property type="component" value="Unassembled WGS sequence"/>
</dbReference>
<dbReference type="EMBL" id="BGZK01000599">
    <property type="protein sequence ID" value="GBP52285.1"/>
    <property type="molecule type" value="Genomic_DNA"/>
</dbReference>
<sequence>MNEESNVKERCKNYFENVFACEDTVADDNVTATEYMIDDGKESDITMDEIMKALKRLKVGKAAGYDRISLEILPRGGGISISLYQLFKKCWKSHRILNGWCKAVIASLYKGKDLRQVYTNYRLISFLSVVGKLYATENKIWNVQTGFRKGMRCTD</sequence>
<name>A0A4C1WQ98_EUMVA</name>
<organism evidence="1 2">
    <name type="scientific">Eumeta variegata</name>
    <name type="common">Bagworm moth</name>
    <name type="synonym">Eumeta japonica</name>
    <dbReference type="NCBI Taxonomy" id="151549"/>
    <lineage>
        <taxon>Eukaryota</taxon>
        <taxon>Metazoa</taxon>
        <taxon>Ecdysozoa</taxon>
        <taxon>Arthropoda</taxon>
        <taxon>Hexapoda</taxon>
        <taxon>Insecta</taxon>
        <taxon>Pterygota</taxon>
        <taxon>Neoptera</taxon>
        <taxon>Endopterygota</taxon>
        <taxon>Lepidoptera</taxon>
        <taxon>Glossata</taxon>
        <taxon>Ditrysia</taxon>
        <taxon>Tineoidea</taxon>
        <taxon>Psychidae</taxon>
        <taxon>Oiketicinae</taxon>
        <taxon>Eumeta</taxon>
    </lineage>
</organism>
<evidence type="ECO:0000313" key="1">
    <source>
        <dbReference type="EMBL" id="GBP52285.1"/>
    </source>
</evidence>
<dbReference type="AlphaFoldDB" id="A0A4C1WQ98"/>